<gene>
    <name evidence="1" type="ORF">OWV82_015188</name>
</gene>
<name>A0ACC1XQS7_MELAZ</name>
<organism evidence="1 2">
    <name type="scientific">Melia azedarach</name>
    <name type="common">Chinaberry tree</name>
    <dbReference type="NCBI Taxonomy" id="155640"/>
    <lineage>
        <taxon>Eukaryota</taxon>
        <taxon>Viridiplantae</taxon>
        <taxon>Streptophyta</taxon>
        <taxon>Embryophyta</taxon>
        <taxon>Tracheophyta</taxon>
        <taxon>Spermatophyta</taxon>
        <taxon>Magnoliopsida</taxon>
        <taxon>eudicotyledons</taxon>
        <taxon>Gunneridae</taxon>
        <taxon>Pentapetalae</taxon>
        <taxon>rosids</taxon>
        <taxon>malvids</taxon>
        <taxon>Sapindales</taxon>
        <taxon>Meliaceae</taxon>
        <taxon>Melia</taxon>
    </lineage>
</organism>
<evidence type="ECO:0000313" key="1">
    <source>
        <dbReference type="EMBL" id="KAJ4713039.1"/>
    </source>
</evidence>
<comment type="caution">
    <text evidence="1">The sequence shown here is derived from an EMBL/GenBank/DDBJ whole genome shotgun (WGS) entry which is preliminary data.</text>
</comment>
<dbReference type="Proteomes" id="UP001164539">
    <property type="component" value="Chromosome 8"/>
</dbReference>
<protein>
    <submittedName>
        <fullName evidence="1">Protein HOTHEAD</fullName>
    </submittedName>
</protein>
<proteinExistence type="predicted"/>
<dbReference type="EMBL" id="CM051401">
    <property type="protein sequence ID" value="KAJ4713039.1"/>
    <property type="molecule type" value="Genomic_DNA"/>
</dbReference>
<accession>A0ACC1XQS7</accession>
<sequence length="588" mass="64597">MDFLECWRLSFVAAILFFHQFCSSEREAGGLNYRLMQSATSAPAVSYYDYIIVGGGTAGCPLAATLSKNASVLVLERGGSPYGNPNITDLALFGAALSDLSPSSPSQRFISEDGVINARARVLGGGSCLNAGFYTRASTDYVREVGWDERLVNESYQWVEKVVAFEPPMRQWQSAVRDGLVEVGVLPYNGFTYDHIYGTKIGGTIFDQNGQRHTAADLLEYATPTGLTVLLHASVHKVLFTRRRTKSSNSQQETEKSSTRPRAHGVTFRDASGRKHKAYLKNGPKNEIIISAGALGSPQLLMLSGVGPRDHLKAHNITVVLDQPFVGQGMSDNPMNAIFIPSPVPVEVSLIQVVGITHFGGYIEAASGENFAGPRDYGMLSPKIGQFSKLPPKQRTPKAIAEAIDYMNKLDDAAFRGGFILEKIMGPISRGHLELRTRNPKDNPSVTFNYFKENQDIERCVKGIETIEKIIESKSFANYRYDFMSLPTLLNMSASAPVNLLPKHSNTSVSLEQFCRDTVMTIWHYHGGCQVGQVVDQDYKVIGFDALRVIDGSTFNNSPGTNPQATVMMLGRYMGVKMLSERLATDRS</sequence>
<evidence type="ECO:0000313" key="2">
    <source>
        <dbReference type="Proteomes" id="UP001164539"/>
    </source>
</evidence>
<reference evidence="1 2" key="1">
    <citation type="journal article" date="2023" name="Science">
        <title>Complex scaffold remodeling in plant triterpene biosynthesis.</title>
        <authorList>
            <person name="De La Pena R."/>
            <person name="Hodgson H."/>
            <person name="Liu J.C."/>
            <person name="Stephenson M.J."/>
            <person name="Martin A.C."/>
            <person name="Owen C."/>
            <person name="Harkess A."/>
            <person name="Leebens-Mack J."/>
            <person name="Jimenez L.E."/>
            <person name="Osbourn A."/>
            <person name="Sattely E.S."/>
        </authorList>
    </citation>
    <scope>NUCLEOTIDE SEQUENCE [LARGE SCALE GENOMIC DNA]</scope>
    <source>
        <strain evidence="2">cv. JPN11</strain>
        <tissue evidence="1">Leaf</tissue>
    </source>
</reference>
<keyword evidence="2" id="KW-1185">Reference proteome</keyword>